<dbReference type="EMBL" id="JAWDGP010003608">
    <property type="protein sequence ID" value="KAK3772697.1"/>
    <property type="molecule type" value="Genomic_DNA"/>
</dbReference>
<protein>
    <submittedName>
        <fullName evidence="1">Uncharacterized protein</fullName>
    </submittedName>
</protein>
<evidence type="ECO:0000313" key="1">
    <source>
        <dbReference type="EMBL" id="KAK3772697.1"/>
    </source>
</evidence>
<gene>
    <name evidence="1" type="ORF">RRG08_016108</name>
</gene>
<comment type="caution">
    <text evidence="1">The sequence shown here is derived from an EMBL/GenBank/DDBJ whole genome shotgun (WGS) entry which is preliminary data.</text>
</comment>
<dbReference type="AlphaFoldDB" id="A0AAE1DJE6"/>
<keyword evidence="2" id="KW-1185">Reference proteome</keyword>
<accession>A0AAE1DJE6</accession>
<organism evidence="1 2">
    <name type="scientific">Elysia crispata</name>
    <name type="common">lettuce slug</name>
    <dbReference type="NCBI Taxonomy" id="231223"/>
    <lineage>
        <taxon>Eukaryota</taxon>
        <taxon>Metazoa</taxon>
        <taxon>Spiralia</taxon>
        <taxon>Lophotrochozoa</taxon>
        <taxon>Mollusca</taxon>
        <taxon>Gastropoda</taxon>
        <taxon>Heterobranchia</taxon>
        <taxon>Euthyneura</taxon>
        <taxon>Panpulmonata</taxon>
        <taxon>Sacoglossa</taxon>
        <taxon>Placobranchoidea</taxon>
        <taxon>Plakobranchidae</taxon>
        <taxon>Elysia</taxon>
    </lineage>
</organism>
<proteinExistence type="predicted"/>
<sequence>MTHDQRYVGRVRKLSNVFALCVYAWPHSASLIHKRLLSKENRHLSDTIHISDTATSLKKTGTSVTPLRFRIMPLVQRKQSKENRHLSDTIDISDTAMTRADGRQLSPPESPVTEFFTLGLQGRCKKLIWMSLGKDDSSALFINHCPSLGKHFLCEGSGNLAVYALKETSHGRLLLPTAERFA</sequence>
<dbReference type="Proteomes" id="UP001283361">
    <property type="component" value="Unassembled WGS sequence"/>
</dbReference>
<name>A0AAE1DJE6_9GAST</name>
<evidence type="ECO:0000313" key="2">
    <source>
        <dbReference type="Proteomes" id="UP001283361"/>
    </source>
</evidence>
<reference evidence="1" key="1">
    <citation type="journal article" date="2023" name="G3 (Bethesda)">
        <title>A reference genome for the long-term kleptoplast-retaining sea slug Elysia crispata morphotype clarki.</title>
        <authorList>
            <person name="Eastman K.E."/>
            <person name="Pendleton A.L."/>
            <person name="Shaikh M.A."/>
            <person name="Suttiyut T."/>
            <person name="Ogas R."/>
            <person name="Tomko P."/>
            <person name="Gavelis G."/>
            <person name="Widhalm J.R."/>
            <person name="Wisecaver J.H."/>
        </authorList>
    </citation>
    <scope>NUCLEOTIDE SEQUENCE</scope>
    <source>
        <strain evidence="1">ECLA1</strain>
    </source>
</reference>